<dbReference type="PRINTS" id="PR01727">
    <property type="entry name" value="DNABINDINGHU"/>
</dbReference>
<keyword evidence="3" id="KW-0226">DNA condensation</keyword>
<name>A0A091BW15_9GAMM</name>
<dbReference type="InterPro" id="IPR000119">
    <property type="entry name" value="Hist_DNA-bd"/>
</dbReference>
<sequence>MNKAEFIGAVADAAELSKADAGRAVDAMIEAITKALKKGDTVTLVGFGTFSVRKRAARQGRNPQTGDTIKIKASKNPAFKAGKALKDAVN</sequence>
<dbReference type="GO" id="GO:0030261">
    <property type="term" value="P:chromosome condensation"/>
    <property type="evidence" value="ECO:0007669"/>
    <property type="project" value="UniProtKB-KW"/>
</dbReference>
<dbReference type="GO" id="GO:0006351">
    <property type="term" value="P:DNA-templated transcription"/>
    <property type="evidence" value="ECO:0007669"/>
    <property type="project" value="UniProtKB-ARBA"/>
</dbReference>
<dbReference type="PROSITE" id="PS00045">
    <property type="entry name" value="HISTONE_LIKE"/>
    <property type="match status" value="1"/>
</dbReference>
<dbReference type="GO" id="GO:0003677">
    <property type="term" value="F:DNA binding"/>
    <property type="evidence" value="ECO:0007669"/>
    <property type="project" value="UniProtKB-KW"/>
</dbReference>
<evidence type="ECO:0000256" key="1">
    <source>
        <dbReference type="ARBA" id="ARBA00003819"/>
    </source>
</evidence>
<dbReference type="GO" id="GO:0030527">
    <property type="term" value="F:structural constituent of chromatin"/>
    <property type="evidence" value="ECO:0007669"/>
    <property type="project" value="InterPro"/>
</dbReference>
<dbReference type="Gene3D" id="4.10.520.10">
    <property type="entry name" value="IHF-like DNA-binding proteins"/>
    <property type="match status" value="1"/>
</dbReference>
<dbReference type="AlphaFoldDB" id="A0A091BW15"/>
<dbReference type="FunFam" id="4.10.520.10:FF:000001">
    <property type="entry name" value="DNA-binding protein HU"/>
    <property type="match status" value="1"/>
</dbReference>
<dbReference type="Pfam" id="PF00216">
    <property type="entry name" value="Bac_DNA_binding"/>
    <property type="match status" value="1"/>
</dbReference>
<dbReference type="OrthoDB" id="9804203at2"/>
<dbReference type="GO" id="GO:0006270">
    <property type="term" value="P:DNA replication initiation"/>
    <property type="evidence" value="ECO:0007669"/>
    <property type="project" value="UniProtKB-ARBA"/>
</dbReference>
<dbReference type="STRING" id="1384054.N790_06205"/>
<dbReference type="CDD" id="cd13831">
    <property type="entry name" value="HU"/>
    <property type="match status" value="1"/>
</dbReference>
<dbReference type="GO" id="GO:0005829">
    <property type="term" value="C:cytosol"/>
    <property type="evidence" value="ECO:0007669"/>
    <property type="project" value="TreeGrafter"/>
</dbReference>
<comment type="caution">
    <text evidence="6">The sequence shown here is derived from an EMBL/GenBank/DDBJ whole genome shotgun (WGS) entry which is preliminary data.</text>
</comment>
<dbReference type="GO" id="GO:0042802">
    <property type="term" value="F:identical protein binding"/>
    <property type="evidence" value="ECO:0007669"/>
    <property type="project" value="UniProtKB-ARBA"/>
</dbReference>
<reference evidence="6 7" key="1">
    <citation type="submission" date="2013-09" db="EMBL/GenBank/DDBJ databases">
        <title>Genome sequencing of Arenimonas malthae.</title>
        <authorList>
            <person name="Chen F."/>
            <person name="Wang G."/>
        </authorList>
    </citation>
    <scope>NUCLEOTIDE SEQUENCE [LARGE SCALE GENOMIC DNA]</scope>
    <source>
        <strain evidence="6 7">CC-JY-1</strain>
    </source>
</reference>
<evidence type="ECO:0000256" key="2">
    <source>
        <dbReference type="ARBA" id="ARBA00010529"/>
    </source>
</evidence>
<dbReference type="RefSeq" id="WP_043802408.1">
    <property type="nucleotide sequence ID" value="NZ_AVCH01000149.1"/>
</dbReference>
<dbReference type="Proteomes" id="UP000029392">
    <property type="component" value="Unassembled WGS sequence"/>
</dbReference>
<evidence type="ECO:0000313" key="7">
    <source>
        <dbReference type="Proteomes" id="UP000029392"/>
    </source>
</evidence>
<accession>A0A091BW15</accession>
<evidence type="ECO:0000256" key="5">
    <source>
        <dbReference type="RuleBase" id="RU003939"/>
    </source>
</evidence>
<dbReference type="PANTHER" id="PTHR33175:SF3">
    <property type="entry name" value="DNA-BINDING PROTEIN HU-BETA"/>
    <property type="match status" value="1"/>
</dbReference>
<dbReference type="PATRIC" id="fig|1384054.3.peg.1216"/>
<comment type="function">
    <text evidence="1">Histone-like DNA-binding protein which is capable of wrapping DNA to stabilize it, and thus to prevent its denaturation under extreme environmental conditions.</text>
</comment>
<evidence type="ECO:0000313" key="6">
    <source>
        <dbReference type="EMBL" id="KFN48535.1"/>
    </source>
</evidence>
<protein>
    <submittedName>
        <fullName evidence="6">Transcriptional regulator</fullName>
    </submittedName>
</protein>
<gene>
    <name evidence="6" type="ORF">N790_06205</name>
</gene>
<dbReference type="eggNOG" id="COG0776">
    <property type="taxonomic scope" value="Bacteria"/>
</dbReference>
<dbReference type="GO" id="GO:1990103">
    <property type="term" value="C:DnaA-HU complex"/>
    <property type="evidence" value="ECO:0007669"/>
    <property type="project" value="UniProtKB-ARBA"/>
</dbReference>
<dbReference type="InterPro" id="IPR010992">
    <property type="entry name" value="IHF-like_DNA-bd_dom_sf"/>
</dbReference>
<proteinExistence type="inferred from homology"/>
<dbReference type="SMART" id="SM00411">
    <property type="entry name" value="BHL"/>
    <property type="match status" value="1"/>
</dbReference>
<dbReference type="SUPFAM" id="SSF47729">
    <property type="entry name" value="IHF-like DNA-binding proteins"/>
    <property type="match status" value="1"/>
</dbReference>
<keyword evidence="4" id="KW-0238">DNA-binding</keyword>
<keyword evidence="7" id="KW-1185">Reference proteome</keyword>
<evidence type="ECO:0000256" key="4">
    <source>
        <dbReference type="ARBA" id="ARBA00023125"/>
    </source>
</evidence>
<organism evidence="6 7">
    <name type="scientific">Arenimonas malthae CC-JY-1</name>
    <dbReference type="NCBI Taxonomy" id="1384054"/>
    <lineage>
        <taxon>Bacteria</taxon>
        <taxon>Pseudomonadati</taxon>
        <taxon>Pseudomonadota</taxon>
        <taxon>Gammaproteobacteria</taxon>
        <taxon>Lysobacterales</taxon>
        <taxon>Lysobacteraceae</taxon>
        <taxon>Arenimonas</taxon>
    </lineage>
</organism>
<comment type="similarity">
    <text evidence="2 5">Belongs to the bacterial histone-like protein family.</text>
</comment>
<dbReference type="PANTHER" id="PTHR33175">
    <property type="entry name" value="DNA-BINDING PROTEIN HU"/>
    <property type="match status" value="1"/>
</dbReference>
<dbReference type="EMBL" id="AVCH01000149">
    <property type="protein sequence ID" value="KFN48535.1"/>
    <property type="molecule type" value="Genomic_DNA"/>
</dbReference>
<evidence type="ECO:0000256" key="3">
    <source>
        <dbReference type="ARBA" id="ARBA00023067"/>
    </source>
</evidence>
<dbReference type="GO" id="GO:1990178">
    <property type="term" value="C:HU-DNA complex"/>
    <property type="evidence" value="ECO:0007669"/>
    <property type="project" value="UniProtKB-ARBA"/>
</dbReference>
<dbReference type="InterPro" id="IPR020816">
    <property type="entry name" value="Histone-like_DNA-bd_CS"/>
</dbReference>